<evidence type="ECO:0000256" key="16">
    <source>
        <dbReference type="SAM" id="Phobius"/>
    </source>
</evidence>
<comment type="similarity">
    <text evidence="13">Belongs to the SAT4 family.</text>
</comment>
<evidence type="ECO:0000256" key="4">
    <source>
        <dbReference type="ARBA" id="ARBA00010031"/>
    </source>
</evidence>
<evidence type="ECO:0000313" key="20">
    <source>
        <dbReference type="Proteomes" id="UP001390339"/>
    </source>
</evidence>
<feature type="transmembrane region" description="Helical" evidence="16">
    <location>
        <begin position="305"/>
        <end position="323"/>
    </location>
</feature>
<feature type="signal peptide" evidence="17">
    <location>
        <begin position="1"/>
        <end position="19"/>
    </location>
</feature>
<feature type="binding site" description="axial binding residue" evidence="14">
    <location>
        <position position="64"/>
    </location>
    <ligand>
        <name>heme</name>
        <dbReference type="ChEBI" id="CHEBI:30413"/>
    </ligand>
    <ligandPart>
        <name>Fe</name>
        <dbReference type="ChEBI" id="CHEBI:18248"/>
    </ligandPart>
</feature>
<evidence type="ECO:0000259" key="18">
    <source>
        <dbReference type="PROSITE" id="PS52012"/>
    </source>
</evidence>
<dbReference type="PANTHER" id="PTHR33048">
    <property type="entry name" value="PTH11-LIKE INTEGRAL MEMBRANE PROTEIN (AFU_ORTHOLOGUE AFUA_5G11245)"/>
    <property type="match status" value="1"/>
</dbReference>
<evidence type="ECO:0000256" key="17">
    <source>
        <dbReference type="SAM" id="SignalP"/>
    </source>
</evidence>
<feature type="transmembrane region" description="Helical" evidence="16">
    <location>
        <begin position="112"/>
        <end position="130"/>
    </location>
</feature>
<evidence type="ECO:0000256" key="10">
    <source>
        <dbReference type="ARBA" id="ARBA00023136"/>
    </source>
</evidence>
<feature type="domain" description="CFEM" evidence="18">
    <location>
        <begin position="18"/>
        <end position="129"/>
    </location>
</feature>
<evidence type="ECO:0000256" key="13">
    <source>
        <dbReference type="ARBA" id="ARBA00038359"/>
    </source>
</evidence>
<keyword evidence="10 16" id="KW-0472">Membrane</keyword>
<keyword evidence="14" id="KW-0349">Heme</keyword>
<keyword evidence="20" id="KW-1185">Reference proteome</keyword>
<feature type="transmembrane region" description="Helical" evidence="16">
    <location>
        <begin position="266"/>
        <end position="293"/>
    </location>
</feature>
<comment type="subcellular location">
    <subcellularLocation>
        <location evidence="2">Membrane</location>
        <topology evidence="2">Lipid-anchor</topology>
        <topology evidence="2">GPI-anchor</topology>
    </subcellularLocation>
    <subcellularLocation>
        <location evidence="1">Membrane</location>
        <topology evidence="1">Multi-pass membrane protein</topology>
    </subcellularLocation>
    <subcellularLocation>
        <location evidence="3">Secreted</location>
    </subcellularLocation>
</comment>
<protein>
    <recommendedName>
        <fullName evidence="18">CFEM domain-containing protein</fullName>
    </recommendedName>
</protein>
<evidence type="ECO:0000256" key="3">
    <source>
        <dbReference type="ARBA" id="ARBA00004613"/>
    </source>
</evidence>
<comment type="caution">
    <text evidence="19">The sequence shown here is derived from an EMBL/GenBank/DDBJ whole genome shotgun (WGS) entry which is preliminary data.</text>
</comment>
<comment type="similarity">
    <text evidence="4">Belongs to the RBT5 family.</text>
</comment>
<evidence type="ECO:0000256" key="11">
    <source>
        <dbReference type="ARBA" id="ARBA00023157"/>
    </source>
</evidence>
<feature type="transmembrane region" description="Helical" evidence="16">
    <location>
        <begin position="224"/>
        <end position="246"/>
    </location>
</feature>
<feature type="compositionally biased region" description="Basic and acidic residues" evidence="15">
    <location>
        <begin position="438"/>
        <end position="463"/>
    </location>
</feature>
<dbReference type="PROSITE" id="PS52012">
    <property type="entry name" value="CFEM"/>
    <property type="match status" value="1"/>
</dbReference>
<dbReference type="InterPro" id="IPR049326">
    <property type="entry name" value="Rhodopsin_dom_fungi"/>
</dbReference>
<feature type="transmembrane region" description="Helical" evidence="16">
    <location>
        <begin position="186"/>
        <end position="212"/>
    </location>
</feature>
<name>A0ABR2JHG8_9PEZI</name>
<feature type="transmembrane region" description="Helical" evidence="16">
    <location>
        <begin position="142"/>
        <end position="166"/>
    </location>
</feature>
<keyword evidence="7 16" id="KW-0812">Transmembrane</keyword>
<keyword evidence="11 14" id="KW-1015">Disulfide bond</keyword>
<feature type="disulfide bond" evidence="14">
    <location>
        <begin position="46"/>
        <end position="86"/>
    </location>
</feature>
<keyword evidence="8 17" id="KW-0732">Signal</keyword>
<proteinExistence type="inferred from homology"/>
<feature type="region of interest" description="Disordered" evidence="15">
    <location>
        <begin position="389"/>
        <end position="474"/>
    </location>
</feature>
<evidence type="ECO:0000256" key="12">
    <source>
        <dbReference type="ARBA" id="ARBA00023288"/>
    </source>
</evidence>
<keyword evidence="6" id="KW-0325">Glycoprotein</keyword>
<evidence type="ECO:0000256" key="14">
    <source>
        <dbReference type="PROSITE-ProRule" id="PRU01356"/>
    </source>
</evidence>
<feature type="chain" id="PRO_5046660769" description="CFEM domain-containing protein" evidence="17">
    <location>
        <begin position="20"/>
        <end position="474"/>
    </location>
</feature>
<evidence type="ECO:0000256" key="8">
    <source>
        <dbReference type="ARBA" id="ARBA00022729"/>
    </source>
</evidence>
<dbReference type="EMBL" id="JAPCWZ010000002">
    <property type="protein sequence ID" value="KAK8877246.1"/>
    <property type="molecule type" value="Genomic_DNA"/>
</dbReference>
<evidence type="ECO:0000256" key="7">
    <source>
        <dbReference type="ARBA" id="ARBA00022692"/>
    </source>
</evidence>
<keyword evidence="6" id="KW-0336">GPI-anchor</keyword>
<feature type="transmembrane region" description="Helical" evidence="16">
    <location>
        <begin position="343"/>
        <end position="366"/>
    </location>
</feature>
<evidence type="ECO:0000256" key="6">
    <source>
        <dbReference type="ARBA" id="ARBA00022622"/>
    </source>
</evidence>
<reference evidence="19 20" key="1">
    <citation type="journal article" date="2024" name="IMA Fungus">
        <title>Apiospora arundinis, a panoply of carbohydrate-active enzymes and secondary metabolites.</title>
        <authorList>
            <person name="Sorensen T."/>
            <person name="Petersen C."/>
            <person name="Muurmann A.T."/>
            <person name="Christiansen J.V."/>
            <person name="Brundto M.L."/>
            <person name="Overgaard C.K."/>
            <person name="Boysen A.T."/>
            <person name="Wollenberg R.D."/>
            <person name="Larsen T.O."/>
            <person name="Sorensen J.L."/>
            <person name="Nielsen K.L."/>
            <person name="Sondergaard T.E."/>
        </authorList>
    </citation>
    <scope>NUCLEOTIDE SEQUENCE [LARGE SCALE GENOMIC DNA]</scope>
    <source>
        <strain evidence="19 20">AAU 773</strain>
    </source>
</reference>
<gene>
    <name evidence="19" type="ORF">PGQ11_002192</name>
</gene>
<feature type="disulfide bond" evidence="14">
    <location>
        <begin position="69"/>
        <end position="102"/>
    </location>
</feature>
<keyword evidence="9 16" id="KW-1133">Transmembrane helix</keyword>
<feature type="compositionally biased region" description="Basic residues" evidence="15">
    <location>
        <begin position="464"/>
        <end position="474"/>
    </location>
</feature>
<dbReference type="SMART" id="SM00747">
    <property type="entry name" value="CFEM"/>
    <property type="match status" value="1"/>
</dbReference>
<keyword evidence="5" id="KW-0964">Secreted</keyword>
<evidence type="ECO:0000313" key="19">
    <source>
        <dbReference type="EMBL" id="KAK8877246.1"/>
    </source>
</evidence>
<dbReference type="Proteomes" id="UP001390339">
    <property type="component" value="Unassembled WGS sequence"/>
</dbReference>
<dbReference type="Pfam" id="PF20684">
    <property type="entry name" value="Fung_rhodopsin"/>
    <property type="match status" value="1"/>
</dbReference>
<sequence>MWLSHILCWATAALGAATGNQSTTVDHLELTRAAPAMELFSQLSQCALKCIVQEAPKVGCSFLDVECQCASKPLYGLLAECVINSCTISEAIGLAKVDAKQCHRPAETRQHMIAGISIASAVVILGAYILRMISRLAITRYCWWDDLFHTISIGFVIPMTIFANLMATHGFGKHLFQVEAEDAPKLWTWFYICQILWAFNILALKISILCLYLRLFPGRRFRHVCTAALALLTVSSLLLIALDVFQCNPISAAWTLQHGEAQCLDLTIVALSNAVVNIVTEIAILIIPLPTLIKLKLSLRQKVEVIGLLSLGALVILVAVLRIPSLQTLKTLTDATYTNAPVFVWTCVEAMVAHLCVAAPAIKLIFTKVKTRVNTSLESGSLGYQSFGGKGNENSKVSTVCRKGPLTTGGRGGGGAQKSQQEKKDQDEQSANGDFEMMDDRQRQQRDGIRRETRIERTSERKCYQHKRNTSWLA</sequence>
<dbReference type="Pfam" id="PF05730">
    <property type="entry name" value="CFEM"/>
    <property type="match status" value="1"/>
</dbReference>
<evidence type="ECO:0000256" key="5">
    <source>
        <dbReference type="ARBA" id="ARBA00022525"/>
    </source>
</evidence>
<keyword evidence="14" id="KW-0479">Metal-binding</keyword>
<accession>A0ABR2JHG8</accession>
<feature type="disulfide bond" evidence="14">
    <location>
        <begin position="50"/>
        <end position="81"/>
    </location>
</feature>
<feature type="compositionally biased region" description="Gly residues" evidence="15">
    <location>
        <begin position="407"/>
        <end position="416"/>
    </location>
</feature>
<feature type="disulfide bond" evidence="14">
    <location>
        <begin position="60"/>
        <end position="67"/>
    </location>
</feature>
<dbReference type="InterPro" id="IPR008427">
    <property type="entry name" value="Extracellular_membr_CFEM_dom"/>
</dbReference>
<evidence type="ECO:0000256" key="2">
    <source>
        <dbReference type="ARBA" id="ARBA00004589"/>
    </source>
</evidence>
<evidence type="ECO:0000256" key="15">
    <source>
        <dbReference type="SAM" id="MobiDB-lite"/>
    </source>
</evidence>
<dbReference type="PANTHER" id="PTHR33048:SF47">
    <property type="entry name" value="INTEGRAL MEMBRANE PROTEIN-RELATED"/>
    <property type="match status" value="1"/>
</dbReference>
<keyword evidence="14" id="KW-0408">Iron</keyword>
<keyword evidence="12" id="KW-0449">Lipoprotein</keyword>
<dbReference type="InterPro" id="IPR052337">
    <property type="entry name" value="SAT4-like"/>
</dbReference>
<organism evidence="19 20">
    <name type="scientific">Apiospora arundinis</name>
    <dbReference type="NCBI Taxonomy" id="335852"/>
    <lineage>
        <taxon>Eukaryota</taxon>
        <taxon>Fungi</taxon>
        <taxon>Dikarya</taxon>
        <taxon>Ascomycota</taxon>
        <taxon>Pezizomycotina</taxon>
        <taxon>Sordariomycetes</taxon>
        <taxon>Xylariomycetidae</taxon>
        <taxon>Amphisphaeriales</taxon>
        <taxon>Apiosporaceae</taxon>
        <taxon>Apiospora</taxon>
    </lineage>
</organism>
<evidence type="ECO:0000256" key="1">
    <source>
        <dbReference type="ARBA" id="ARBA00004141"/>
    </source>
</evidence>
<evidence type="ECO:0000256" key="9">
    <source>
        <dbReference type="ARBA" id="ARBA00022989"/>
    </source>
</evidence>